<evidence type="ECO:0000313" key="5">
    <source>
        <dbReference type="Proteomes" id="UP001296969"/>
    </source>
</evidence>
<dbReference type="AlphaFoldDB" id="A0A9D7AJV6"/>
<keyword evidence="1" id="KW-0812">Transmembrane</keyword>
<feature type="transmembrane region" description="Helical" evidence="1">
    <location>
        <begin position="6"/>
        <end position="25"/>
    </location>
</feature>
<keyword evidence="5" id="KW-1185">Reference proteome</keyword>
<protein>
    <submittedName>
        <fullName evidence="3">Uncharacterized protein</fullName>
    </submittedName>
</protein>
<keyword evidence="1" id="KW-1133">Transmembrane helix</keyword>
<reference evidence="3 5" key="1">
    <citation type="submission" date="2020-11" db="EMBL/GenBank/DDBJ databases">
        <title>Insectihabitans protaetiae gen. nov. sp. nov. and Insectihabitans allomyrinae sp. nov., isolated from larvae of Protaetia brevitarsis seulensis and Allomyrina dichotoma, respectively.</title>
        <authorList>
            <person name="Lee S.D."/>
            <person name="Byeon Y.-S."/>
            <person name="Kim S.-M."/>
            <person name="Yang H.L."/>
            <person name="Kim I.S."/>
        </authorList>
    </citation>
    <scope>NUCLEOTIDE SEQUENCE</scope>
    <source>
        <strain evidence="3">CWB-B4</strain>
        <strain evidence="2 5">CWB-B43</strain>
    </source>
</reference>
<gene>
    <name evidence="3" type="ORF">I2492_14540</name>
    <name evidence="2" type="ORF">I2493_14540</name>
</gene>
<comment type="caution">
    <text evidence="3">The sequence shown here is derived from an EMBL/GenBank/DDBJ whole genome shotgun (WGS) entry which is preliminary data.</text>
</comment>
<keyword evidence="1" id="KW-0472">Membrane</keyword>
<dbReference type="EMBL" id="JADRCP010000004">
    <property type="protein sequence ID" value="MBK5177536.1"/>
    <property type="molecule type" value="Genomic_DNA"/>
</dbReference>
<evidence type="ECO:0000313" key="2">
    <source>
        <dbReference type="EMBL" id="MBK5074227.1"/>
    </source>
</evidence>
<accession>A0A9D7AJV6</accession>
<organism evidence="3 4">
    <name type="scientific">Limnobaculum xujianqingii</name>
    <dbReference type="NCBI Taxonomy" id="2738837"/>
    <lineage>
        <taxon>Bacteria</taxon>
        <taxon>Pseudomonadati</taxon>
        <taxon>Pseudomonadota</taxon>
        <taxon>Gammaproteobacteria</taxon>
        <taxon>Enterobacterales</taxon>
        <taxon>Budviciaceae</taxon>
        <taxon>Limnobaculum</taxon>
    </lineage>
</organism>
<proteinExistence type="predicted"/>
<dbReference type="RefSeq" id="WP_228398849.1">
    <property type="nucleotide sequence ID" value="NZ_JADRCP010000004.1"/>
</dbReference>
<evidence type="ECO:0000313" key="4">
    <source>
        <dbReference type="Proteomes" id="UP000807542"/>
    </source>
</evidence>
<dbReference type="Proteomes" id="UP000807542">
    <property type="component" value="Unassembled WGS sequence"/>
</dbReference>
<dbReference type="Proteomes" id="UP001296969">
    <property type="component" value="Unassembled WGS sequence"/>
</dbReference>
<dbReference type="EMBL" id="JADRCQ010000004">
    <property type="protein sequence ID" value="MBK5074227.1"/>
    <property type="molecule type" value="Genomic_DNA"/>
</dbReference>
<evidence type="ECO:0000313" key="3">
    <source>
        <dbReference type="EMBL" id="MBK5177536.1"/>
    </source>
</evidence>
<name>A0A9D7AJV6_9GAMM</name>
<evidence type="ECO:0000256" key="1">
    <source>
        <dbReference type="SAM" id="Phobius"/>
    </source>
</evidence>
<sequence>MKRNTLVGISLSVIAIVILAGWLIWQFLFPVPAAKWVFYGEKPSELRGYIYPPAKNSIDGKLEPKPEIPDGDGALLTLWPDTKRCTLTVKSGRENINITRFRESNPEVVQVEYIDESGMPTTLHVQLNDGVSFWTYPDPDITNDFIGWKFDNLAGRALPVRFRGASMMKKVIDGTQYKLQTNKHWLYEKYQNGIVLESKEYSTLPVTNSEQNHQAELALIDKANQWLSETLQDLSDTLSVPIPDQWLSTNSDPCQSVNTDM</sequence>